<sequence>MALRPFFLSILGLLVLPLAASAQSLGDVGTFSITASPQYPRPFEQVTITPLSGQLDITNATMTVTVNKKQTYKGNAAPVGVPVGAVGTLTTVTVTLTSNGTSSTRSLSFRPQDLSLIVEPLASTPVLYPGKPAVPLGGSVRIVAVADLRSTSGKALDPSQLSYNWTVDEARLSVDSGIGRDTILVASPAQYRSRTVSLIVTSQDGSAVSGNSLTLTDESPVVRVYERDPLLGILFDRAIVNTFSIPSAEKTLFVAPYALPSNGTSPRLQWFLNGSAAQTGPVITLRPTGTGGGSASLSIVASVGDSATATANLSLTFGAPKGGLGIFGL</sequence>
<dbReference type="AlphaFoldDB" id="A0A2H0U9W4"/>
<evidence type="ECO:0000313" key="3">
    <source>
        <dbReference type="Proteomes" id="UP000230179"/>
    </source>
</evidence>
<keyword evidence="1" id="KW-0732">Signal</keyword>
<protein>
    <submittedName>
        <fullName evidence="2">Uncharacterized protein</fullName>
    </submittedName>
</protein>
<evidence type="ECO:0000256" key="1">
    <source>
        <dbReference type="SAM" id="SignalP"/>
    </source>
</evidence>
<dbReference type="Proteomes" id="UP000230179">
    <property type="component" value="Unassembled WGS sequence"/>
</dbReference>
<evidence type="ECO:0000313" key="2">
    <source>
        <dbReference type="EMBL" id="PIR83201.1"/>
    </source>
</evidence>
<dbReference type="EMBL" id="PFBL01000012">
    <property type="protein sequence ID" value="PIR83201.1"/>
    <property type="molecule type" value="Genomic_DNA"/>
</dbReference>
<gene>
    <name evidence="2" type="ORF">COU19_01660</name>
</gene>
<organism evidence="2 3">
    <name type="scientific">Candidatus Kaiserbacteria bacterium CG10_big_fil_rev_8_21_14_0_10_56_12</name>
    <dbReference type="NCBI Taxonomy" id="1974611"/>
    <lineage>
        <taxon>Bacteria</taxon>
        <taxon>Candidatus Kaiseribacteriota</taxon>
    </lineage>
</organism>
<proteinExistence type="predicted"/>
<name>A0A2H0U9W4_9BACT</name>
<reference evidence="3" key="1">
    <citation type="submission" date="2017-09" db="EMBL/GenBank/DDBJ databases">
        <title>Depth-based differentiation of microbial function through sediment-hosted aquifers and enrichment of novel symbionts in the deep terrestrial subsurface.</title>
        <authorList>
            <person name="Probst A.J."/>
            <person name="Ladd B."/>
            <person name="Jarett J.K."/>
            <person name="Geller-Mcgrath D.E."/>
            <person name="Sieber C.M.K."/>
            <person name="Emerson J.B."/>
            <person name="Anantharaman K."/>
            <person name="Thomas B.C."/>
            <person name="Malmstrom R."/>
            <person name="Stieglmeier M."/>
            <person name="Klingl A."/>
            <person name="Woyke T."/>
            <person name="Ryan C.M."/>
            <person name="Banfield J.F."/>
        </authorList>
    </citation>
    <scope>NUCLEOTIDE SEQUENCE [LARGE SCALE GENOMIC DNA]</scope>
</reference>
<feature type="chain" id="PRO_5013729081" evidence="1">
    <location>
        <begin position="23"/>
        <end position="329"/>
    </location>
</feature>
<comment type="caution">
    <text evidence="2">The sequence shown here is derived from an EMBL/GenBank/DDBJ whole genome shotgun (WGS) entry which is preliminary data.</text>
</comment>
<accession>A0A2H0U9W4</accession>
<feature type="signal peptide" evidence="1">
    <location>
        <begin position="1"/>
        <end position="22"/>
    </location>
</feature>